<dbReference type="PANTHER" id="PTHR35205:SF1">
    <property type="entry name" value="ZU5 DOMAIN-CONTAINING PROTEIN"/>
    <property type="match status" value="1"/>
</dbReference>
<dbReference type="OrthoDB" id="6161812at2759"/>
<dbReference type="InterPro" id="IPR011990">
    <property type="entry name" value="TPR-like_helical_dom_sf"/>
</dbReference>
<dbReference type="Gene3D" id="1.25.40.10">
    <property type="entry name" value="Tetratricopeptide repeat domain"/>
    <property type="match status" value="2"/>
</dbReference>
<dbReference type="Proteomes" id="UP000054771">
    <property type="component" value="Unassembled WGS sequence"/>
</dbReference>
<evidence type="ECO:0000313" key="4">
    <source>
        <dbReference type="EMBL" id="CEL02034.1"/>
    </source>
</evidence>
<evidence type="ECO:0000256" key="1">
    <source>
        <dbReference type="PROSITE-ProRule" id="PRU00339"/>
    </source>
</evidence>
<accession>A0A0U5FR89</accession>
<dbReference type="PANTHER" id="PTHR35205">
    <property type="entry name" value="NB-ARC AND TPR DOMAIN PROTEIN"/>
    <property type="match status" value="1"/>
</dbReference>
<proteinExistence type="predicted"/>
<dbReference type="InterPro" id="IPR056681">
    <property type="entry name" value="DUF7779"/>
</dbReference>
<dbReference type="GO" id="GO:0043531">
    <property type="term" value="F:ADP binding"/>
    <property type="evidence" value="ECO:0007669"/>
    <property type="project" value="InterPro"/>
</dbReference>
<evidence type="ECO:0000256" key="2">
    <source>
        <dbReference type="SAM" id="MobiDB-lite"/>
    </source>
</evidence>
<sequence>MTQTTNNAAAVKHNLDTPAVGSGSGSGNGPKGSPPPVAAGYWEDAFNTHLMKLKPKHRERLRTMTTNITFDQAGLTDSLKSLQVQYEARRGTSFLKKMGMLADHCIRFAKAVDVAVGGGPAAAAWIWGGIRFLLEVSAAAARLHDNIMTMLETLCTYLSLFEKWTTLFVAADYPELAESIKNTCFAFVAFLVAGIRYFGRSSFGNLLRVLFVPSLQDTFDNCQSQIKLHTSFVKLQLATAGLQDNQKRNKQITQLLEQTPTQQTTAVKVSFPFLFLQNCIRNDQFFDREAVLDQLHAYLTTPQASGTAGGAGSGSSPIPGPGTGMRSVVISGLGGCGKSTVAKEYMYRQRDQYDVVIWLYADSKAKLDSQFIALASRLGMNVPEAQAVGVVSQWIAHLTGTILVVFDNADEPNILTDYWPKASKGSIIITSNDPRNGEEGYAQNGIALREFSDDKGSDFLVSLLGGSSITKKIHTPEEKAATQALARQYGGLPLALRQAASFMRNKGCTPTQFSRMYEKNFAEIDSLQLPNYSKTLVTVWNMSLSTLTEDSRMVLDITSLLDPDSIPKEMFTQTEVAHSSGLFMTDEMKLLDAFEGLTMQSLVEINQAESTLNIHRFFQRATFRRLSKDPQRLRAVISLAAGLVRNFLPQDDFTAVREPSGWNQVQRAADHILSLYKRTEGAESEDRANALLDLLAHLINYGYQTGQYRLGESAYQKATSLIEHISNPDHNLLSEMYFHYTRMTTEDGKLEKAVEAIQLSRLHANKAAIYDPAKRKSPLYIRIISNQGVTHTAVKKFAEAEKFHLEAIAACVEHKLEETCSLGNLTQNLGSCYLWWGELDRAEETLRRALTQPNKNPEGAMYTMGNLLLSLKRYDEALEKHQKVLEIYFKELGPDHLITADSWYKLGCIFSIADFARKDRAEAERCFRQALRITQLPANTGNSVSGVLTARLQWWLAKTLGPQSEESQYLNAAAMRYLEWRFDGELPQGKEPWELFDSLVCYWSR</sequence>
<dbReference type="SUPFAM" id="SSF52540">
    <property type="entry name" value="P-loop containing nucleoside triphosphate hydrolases"/>
    <property type="match status" value="1"/>
</dbReference>
<dbReference type="InterPro" id="IPR027417">
    <property type="entry name" value="P-loop_NTPase"/>
</dbReference>
<dbReference type="SUPFAM" id="SSF48452">
    <property type="entry name" value="TPR-like"/>
    <property type="match status" value="2"/>
</dbReference>
<feature type="region of interest" description="Disordered" evidence="2">
    <location>
        <begin position="1"/>
        <end position="38"/>
    </location>
</feature>
<evidence type="ECO:0000313" key="5">
    <source>
        <dbReference type="Proteomes" id="UP000054771"/>
    </source>
</evidence>
<gene>
    <name evidence="4" type="ORF">ASPCAL01609</name>
</gene>
<dbReference type="SMART" id="SM00028">
    <property type="entry name" value="TPR"/>
    <property type="match status" value="4"/>
</dbReference>
<feature type="domain" description="DUF7779" evidence="3">
    <location>
        <begin position="543"/>
        <end position="629"/>
    </location>
</feature>
<keyword evidence="1" id="KW-0802">TPR repeat</keyword>
<dbReference type="EMBL" id="CDMC01000001">
    <property type="protein sequence ID" value="CEL02034.1"/>
    <property type="molecule type" value="Genomic_DNA"/>
</dbReference>
<dbReference type="Pfam" id="PF13424">
    <property type="entry name" value="TPR_12"/>
    <property type="match status" value="1"/>
</dbReference>
<dbReference type="Pfam" id="PF25000">
    <property type="entry name" value="DUF7779"/>
    <property type="match status" value="1"/>
</dbReference>
<dbReference type="STRING" id="454130.A0A0U5FR89"/>
<name>A0A0U5FR89_ASPCI</name>
<keyword evidence="5" id="KW-1185">Reference proteome</keyword>
<feature type="repeat" description="TPR" evidence="1">
    <location>
        <begin position="858"/>
        <end position="891"/>
    </location>
</feature>
<dbReference type="Gene3D" id="3.40.50.300">
    <property type="entry name" value="P-loop containing nucleotide triphosphate hydrolases"/>
    <property type="match status" value="1"/>
</dbReference>
<dbReference type="InterPro" id="IPR019734">
    <property type="entry name" value="TPR_rpt"/>
</dbReference>
<evidence type="ECO:0000259" key="3">
    <source>
        <dbReference type="Pfam" id="PF25000"/>
    </source>
</evidence>
<organism evidence="4 5">
    <name type="scientific">Aspergillus calidoustus</name>
    <dbReference type="NCBI Taxonomy" id="454130"/>
    <lineage>
        <taxon>Eukaryota</taxon>
        <taxon>Fungi</taxon>
        <taxon>Dikarya</taxon>
        <taxon>Ascomycota</taxon>
        <taxon>Pezizomycotina</taxon>
        <taxon>Eurotiomycetes</taxon>
        <taxon>Eurotiomycetidae</taxon>
        <taxon>Eurotiales</taxon>
        <taxon>Aspergillaceae</taxon>
        <taxon>Aspergillus</taxon>
        <taxon>Aspergillus subgen. Nidulantes</taxon>
    </lineage>
</organism>
<dbReference type="AlphaFoldDB" id="A0A0U5FR89"/>
<reference evidence="5" key="1">
    <citation type="journal article" date="2016" name="Genome Announc.">
        <title>Draft genome sequences of fungus Aspergillus calidoustus.</title>
        <authorList>
            <person name="Horn F."/>
            <person name="Linde J."/>
            <person name="Mattern D.J."/>
            <person name="Walther G."/>
            <person name="Guthke R."/>
            <person name="Scherlach K."/>
            <person name="Martin K."/>
            <person name="Brakhage A.A."/>
            <person name="Petzke L."/>
            <person name="Valiante V."/>
        </authorList>
    </citation>
    <scope>NUCLEOTIDE SEQUENCE [LARGE SCALE GENOMIC DNA]</scope>
    <source>
        <strain evidence="5">SF006504</strain>
    </source>
</reference>
<dbReference type="PROSITE" id="PS50005">
    <property type="entry name" value="TPR"/>
    <property type="match status" value="1"/>
</dbReference>
<protein>
    <recommendedName>
        <fullName evidence="3">DUF7779 domain-containing protein</fullName>
    </recommendedName>
</protein>